<sequence length="553" mass="62079">MHLIWDPLLLFVAWTHVYIAPYTKVEESFNLHAIHDVLMYGIVPAEVPNYDHFTFPGAVPRTFIGSVLLSWVSTPVMIVANRLGFIKSKADLQIMVRLVLATINAIGLCVLRRTVARRFGPQTGIAFTLLTCSQFHVPFWMGRTLPNMFALFPVNMAYFCLLPRTPKAKNPSRTRIYAAIVLLTFTSVVFRSEVAALLAPIVIQALLQRQVDFVTVVLVGLISGLASIILTIMVDSYFWDQFPLWPEFSAIFFNVYQGKSSEWGVSPPLTYFTTHLPKLLLSSLPLSVLGVIVSPKARPLVLSSLAFVGLISFLGHKEWRFVVYVVPPFNIAAAAGVQWLLSRRGKGFFVRWTFILAVAGMLSLNLAATVMSTAAASQNYPGGQAMELFHHIYKFDRISRFHVHISNLAAQTGASLFQQLNAPPYPPVSLCSTCHPPVNYLPELLEYPDYEYRAGAWAYNKTENLRMQEVLGVKAGYTHLILEQKPPVSKVGKGRPWEEVEVIKGFQGWTIDLEGVKELVGKSGNAVGADRSWWWWPLKMRTEAMLYILKRNS</sequence>
<dbReference type="EMBL" id="ML208297">
    <property type="protein sequence ID" value="TFK71490.1"/>
    <property type="molecule type" value="Genomic_DNA"/>
</dbReference>
<evidence type="ECO:0000313" key="1">
    <source>
        <dbReference type="EMBL" id="TFK71490.1"/>
    </source>
</evidence>
<proteinExistence type="predicted"/>
<reference evidence="1 2" key="1">
    <citation type="journal article" date="2019" name="Nat. Ecol. Evol.">
        <title>Megaphylogeny resolves global patterns of mushroom evolution.</title>
        <authorList>
            <person name="Varga T."/>
            <person name="Krizsan K."/>
            <person name="Foldi C."/>
            <person name="Dima B."/>
            <person name="Sanchez-Garcia M."/>
            <person name="Sanchez-Ramirez S."/>
            <person name="Szollosi G.J."/>
            <person name="Szarkandi J.G."/>
            <person name="Papp V."/>
            <person name="Albert L."/>
            <person name="Andreopoulos W."/>
            <person name="Angelini C."/>
            <person name="Antonin V."/>
            <person name="Barry K.W."/>
            <person name="Bougher N.L."/>
            <person name="Buchanan P."/>
            <person name="Buyck B."/>
            <person name="Bense V."/>
            <person name="Catcheside P."/>
            <person name="Chovatia M."/>
            <person name="Cooper J."/>
            <person name="Damon W."/>
            <person name="Desjardin D."/>
            <person name="Finy P."/>
            <person name="Geml J."/>
            <person name="Haridas S."/>
            <person name="Hughes K."/>
            <person name="Justo A."/>
            <person name="Karasinski D."/>
            <person name="Kautmanova I."/>
            <person name="Kiss B."/>
            <person name="Kocsube S."/>
            <person name="Kotiranta H."/>
            <person name="LaButti K.M."/>
            <person name="Lechner B.E."/>
            <person name="Liimatainen K."/>
            <person name="Lipzen A."/>
            <person name="Lukacs Z."/>
            <person name="Mihaltcheva S."/>
            <person name="Morgado L.N."/>
            <person name="Niskanen T."/>
            <person name="Noordeloos M.E."/>
            <person name="Ohm R.A."/>
            <person name="Ortiz-Santana B."/>
            <person name="Ovrebo C."/>
            <person name="Racz N."/>
            <person name="Riley R."/>
            <person name="Savchenko A."/>
            <person name="Shiryaev A."/>
            <person name="Soop K."/>
            <person name="Spirin V."/>
            <person name="Szebenyi C."/>
            <person name="Tomsovsky M."/>
            <person name="Tulloss R.E."/>
            <person name="Uehling J."/>
            <person name="Grigoriev I.V."/>
            <person name="Vagvolgyi C."/>
            <person name="Papp T."/>
            <person name="Martin F.M."/>
            <person name="Miettinen O."/>
            <person name="Hibbett D.S."/>
            <person name="Nagy L.G."/>
        </authorList>
    </citation>
    <scope>NUCLEOTIDE SEQUENCE [LARGE SCALE GENOMIC DNA]</scope>
    <source>
        <strain evidence="1 2">NL-1719</strain>
    </source>
</reference>
<evidence type="ECO:0000313" key="2">
    <source>
        <dbReference type="Proteomes" id="UP000308600"/>
    </source>
</evidence>
<protein>
    <submittedName>
        <fullName evidence="1">Alpha-1,6-mannosyltransferase subunit</fullName>
    </submittedName>
</protein>
<organism evidence="1 2">
    <name type="scientific">Pluteus cervinus</name>
    <dbReference type="NCBI Taxonomy" id="181527"/>
    <lineage>
        <taxon>Eukaryota</taxon>
        <taxon>Fungi</taxon>
        <taxon>Dikarya</taxon>
        <taxon>Basidiomycota</taxon>
        <taxon>Agaricomycotina</taxon>
        <taxon>Agaricomycetes</taxon>
        <taxon>Agaricomycetidae</taxon>
        <taxon>Agaricales</taxon>
        <taxon>Pluteineae</taxon>
        <taxon>Pluteaceae</taxon>
        <taxon>Pluteus</taxon>
    </lineage>
</organism>
<gene>
    <name evidence="1" type="ORF">BDN72DRAFT_764927</name>
</gene>
<accession>A0ACD3B0E7</accession>
<keyword evidence="2" id="KW-1185">Reference proteome</keyword>
<name>A0ACD3B0E7_9AGAR</name>
<dbReference type="Proteomes" id="UP000308600">
    <property type="component" value="Unassembled WGS sequence"/>
</dbReference>